<dbReference type="EMBL" id="CAJJDP010000159">
    <property type="protein sequence ID" value="CAD8212249.1"/>
    <property type="molecule type" value="Genomic_DNA"/>
</dbReference>
<feature type="transmembrane region" description="Helical" evidence="2">
    <location>
        <begin position="1700"/>
        <end position="1721"/>
    </location>
</feature>
<feature type="region of interest" description="Disordered" evidence="1">
    <location>
        <begin position="1009"/>
        <end position="1031"/>
    </location>
</feature>
<keyword evidence="2" id="KW-0472">Membrane</keyword>
<dbReference type="PANTHER" id="PTHR31600">
    <property type="entry name" value="TINY MACROCYSTS PROTEIN B-RELATED"/>
    <property type="match status" value="1"/>
</dbReference>
<feature type="compositionally biased region" description="Basic and acidic residues" evidence="1">
    <location>
        <begin position="1012"/>
        <end position="1029"/>
    </location>
</feature>
<comment type="caution">
    <text evidence="3">The sequence shown here is derived from an EMBL/GenBank/DDBJ whole genome shotgun (WGS) entry which is preliminary data.</text>
</comment>
<evidence type="ECO:0000313" key="3">
    <source>
        <dbReference type="EMBL" id="CAD8212249.1"/>
    </source>
</evidence>
<keyword evidence="4" id="KW-1185">Reference proteome</keyword>
<accession>A0A8S1YF14</accession>
<evidence type="ECO:0000313" key="4">
    <source>
        <dbReference type="Proteomes" id="UP000683925"/>
    </source>
</evidence>
<feature type="transmembrane region" description="Helical" evidence="2">
    <location>
        <begin position="1943"/>
        <end position="1961"/>
    </location>
</feature>
<feature type="transmembrane region" description="Helical" evidence="2">
    <location>
        <begin position="1589"/>
        <end position="1608"/>
    </location>
</feature>
<feature type="transmembrane region" description="Helical" evidence="2">
    <location>
        <begin position="123"/>
        <end position="151"/>
    </location>
</feature>
<protein>
    <recommendedName>
        <fullName evidence="5">Transmembrane protein</fullName>
    </recommendedName>
</protein>
<feature type="compositionally biased region" description="Basic and acidic residues" evidence="1">
    <location>
        <begin position="2725"/>
        <end position="2741"/>
    </location>
</feature>
<feature type="region of interest" description="Disordered" evidence="1">
    <location>
        <begin position="2719"/>
        <end position="2750"/>
    </location>
</feature>
<feature type="transmembrane region" description="Helical" evidence="2">
    <location>
        <begin position="3083"/>
        <end position="3102"/>
    </location>
</feature>
<reference evidence="3" key="1">
    <citation type="submission" date="2021-01" db="EMBL/GenBank/DDBJ databases">
        <authorList>
            <consortium name="Genoscope - CEA"/>
            <person name="William W."/>
        </authorList>
    </citation>
    <scope>NUCLEOTIDE SEQUENCE</scope>
</reference>
<name>A0A8S1YF14_PAROT</name>
<feature type="transmembrane region" description="Helical" evidence="2">
    <location>
        <begin position="86"/>
        <end position="111"/>
    </location>
</feature>
<dbReference type="OMA" id="ARICDEQ"/>
<proteinExistence type="predicted"/>
<dbReference type="OrthoDB" id="299087at2759"/>
<dbReference type="InterPro" id="IPR052994">
    <property type="entry name" value="Tiny_macrocysts_regulators"/>
</dbReference>
<evidence type="ECO:0000256" key="2">
    <source>
        <dbReference type="SAM" id="Phobius"/>
    </source>
</evidence>
<organism evidence="3 4">
    <name type="scientific">Paramecium octaurelia</name>
    <dbReference type="NCBI Taxonomy" id="43137"/>
    <lineage>
        <taxon>Eukaryota</taxon>
        <taxon>Sar</taxon>
        <taxon>Alveolata</taxon>
        <taxon>Ciliophora</taxon>
        <taxon>Intramacronucleata</taxon>
        <taxon>Oligohymenophorea</taxon>
        <taxon>Peniculida</taxon>
        <taxon>Parameciidae</taxon>
        <taxon>Paramecium</taxon>
    </lineage>
</organism>
<feature type="transmembrane region" description="Helical" evidence="2">
    <location>
        <begin position="2979"/>
        <end position="3001"/>
    </location>
</feature>
<feature type="transmembrane region" description="Helical" evidence="2">
    <location>
        <begin position="1676"/>
        <end position="1694"/>
    </location>
</feature>
<feature type="transmembrane region" description="Helical" evidence="2">
    <location>
        <begin position="172"/>
        <end position="192"/>
    </location>
</feature>
<evidence type="ECO:0008006" key="5">
    <source>
        <dbReference type="Google" id="ProtNLM"/>
    </source>
</evidence>
<dbReference type="PANTHER" id="PTHR31600:SF2">
    <property type="entry name" value="GAMETE ENRICHED GENE 10 PROTEIN-RELATED"/>
    <property type="match status" value="1"/>
</dbReference>
<keyword evidence="2" id="KW-1133">Transmembrane helix</keyword>
<feature type="transmembrane region" description="Helical" evidence="2">
    <location>
        <begin position="1849"/>
        <end position="1868"/>
    </location>
</feature>
<feature type="transmembrane region" description="Helical" evidence="2">
    <location>
        <begin position="238"/>
        <end position="256"/>
    </location>
</feature>
<feature type="transmembrane region" description="Helical" evidence="2">
    <location>
        <begin position="268"/>
        <end position="289"/>
    </location>
</feature>
<feature type="transmembrane region" description="Helical" evidence="2">
    <location>
        <begin position="1757"/>
        <end position="1780"/>
    </location>
</feature>
<feature type="transmembrane region" description="Helical" evidence="2">
    <location>
        <begin position="1889"/>
        <end position="1905"/>
    </location>
</feature>
<feature type="transmembrane region" description="Helical" evidence="2">
    <location>
        <begin position="1077"/>
        <end position="1097"/>
    </location>
</feature>
<feature type="transmembrane region" description="Helical" evidence="2">
    <location>
        <begin position="1967"/>
        <end position="1986"/>
    </location>
</feature>
<dbReference type="Proteomes" id="UP000683925">
    <property type="component" value="Unassembled WGS sequence"/>
</dbReference>
<feature type="transmembrane region" description="Helical" evidence="2">
    <location>
        <begin position="1911"/>
        <end position="1931"/>
    </location>
</feature>
<gene>
    <name evidence="3" type="ORF">POCTA_138.1.T1570056</name>
</gene>
<feature type="transmembrane region" description="Helical" evidence="2">
    <location>
        <begin position="1812"/>
        <end position="1829"/>
    </location>
</feature>
<sequence>MYAASKQKYIKFSSMLEQWIKTTYLLNYQFKCPNEVQYLVFSLALIQPYYFKKQIEVDENVIYKLLQIIIRPDIIIIQKGYFNGEFYIILLIIWLIQKALFILICLLNSFYETQFKKYLQKDIIQYLIQIITYYQSFLGIYFILPITRIFLYSFNQSLRDFNEGVSSSILKSFLCVFGQVFYAIDTLFFMRIDHHPTSFKTLKCKQFQVSNFDYYILKIKLLQVILADQSQSIYLQQIQQIIIILLSLFQVINQVRNCGFIYETQKKIFLASQAFLIMNGMYTIMIYSGVNQQEIQLLSLVTIPSIIYIFNKFQENQDIKHFTAIFLHKNSDLDQFENLNINQILYQLVRILNNCDCVQSNKNFKQSLIYFHHKKKCKKASCVCELDYNITESTQINATTSLMVNNFMSIQYKQLIKKLFLTKMKNQVKQDLLISTAILLHDFNQMMISLQILSQLKKLKENQIFNVSFLYHFMNQKDYKEKEQTKIKIMLSTIEQVQINLVLQQSRIKFEANLGTSLRAASQTLIRQYLNEFLISQQNQQELIVGMKECVKLKIQFYEILDSDSGYTFSHLFKKVKETSKYLLEIQQQFQSLFTLNPDLSLQKAFCYFEAQIMNNLLAAFNIKQSEVNLKENQIKYRGIKNLNLSADISSYILLSVDENFRTFSLIQTSHNFFKLFGVTFDFSNYNFNDIIPQYYNKYHETSVQNFFHTGQNKFYRNFNHTFIKSYNGLLKQVSLCIDNTQIFKIDKFIFVSFLQSVNTDLPIVVVDAQTQIAYFTSQALSTFGINESQQKQFIEDGVLHQLGILTMIPYFNMLNRAEMNTDIVTTLCFFLKPQYNQEATLTQSSIKKDQNYYIWRNKENINCFNIEIKLEKVTVQLSYYYLLEFISLKQILSYDERKKMLDIYKPCLGESTTSKGSKWKGKNLKILSLLSFSQFGQEKKKSNLKIQNQKLKQSILLNQSQEQTKNLNQSSFLQQNQSQSNLLTSRARNAQEFYKSFNKSFVESDLQNSQLEREEHSPEKKKNNEAKNSRIHNQQIERMGQQSSSVAGFYRPFFYKRYQLLEKMTEKRNPKKIDSFLFFFIGQSLIFFVFSFLVTINMTSDMIFIIDNIEMGSLHASIMGPHDLFFSMKITVSSYQQMQREGFLSQIQVDQLTDPFYVNIRKGYLDLKDSFYRQLRNVYLQEFFNDIVLTLRFMNENETELQNMQTSFRESLLTILQYQYDHMRTIEQRQSTSGKTCQIFQMANFFMLHERIDSLAQDIQGWLINTKEVIDNKGKIFWIILQVLLITFGFVGLCNFNLYIKYYDQFLLIFNEFNKQLIYDQLNRCETILQQLQSNSDDIMRYHFDQELYEQEKTQTQYGRGKVHHFKLLNRNRQQLSRFNVYSVIVSITVVYLIYTSVIFYKSQTFLSKYNDTVILYKIIQDLKLKSGSIYLFKEISLRWDNFTFLTQGERDLLYQYIDQSHHLIAQYILLSSTYDSSEYLVANKFTDKFIDIQQNNICLEIIDQLEDFMLFYCDKSFEGTLSKGLIQTLNYISNSIRSQQQINNFTKRVEIELYEQEGSQIITQSFFGLSDLLLQSVKDTCDELNTFLIYFSLIYLLISAFLIIFIKQLYRQYLINEYHQIRQSIFLIPKEQILYDESLERYLREIALHQVYQTTNQFQNIKIYMIKKKQMNKISSLYDLWVMTAIFVRGQFVCSQAIEIYLLLINSLQTLLMVIHPTITQIKDFQVDSSLDLIYTFIIRIEIYIFTNYQVKEELIYLFIFGVILISKIGFMLLMFILKNHQHSDKFVQLIQQHMPLQIFIRIQSYYQQLLCPIFIIPFNTLILLSIKRSVSLIQSDQPLQYINLTLQIITFILLQLDQIMICLINRQPITFKMRPMERSKVTESHLIIYIFSTISVILFTLMETTQSIAILQCILVCFIQVVAIRNQFVNSIYIYRYQEIILYSGYLFQLLFCILKFIDNFTYTINYTFLLLNITPLILAYILQNVNQIKTQHFLVLFKSDNIPNIKEFTNVLVCMLNKCDIGDHYVAIRSSLINYFHSKQCLHKQCSCTTTFYIAEPRQANAITGQIFRSFIFEKISLIKKVINKKNSEFYCNQELLIQYAILLNDFGWTMLAAKAFNKILINDTVNPPINSNANEKFDKTNIQKYNKEITIRSTTQLYRRLKSLDSQKEKDNANEMKLYFKITLGIIDRARIIQLFNQTKWNMKASFGSSLQAAQQTFISDSINQYLNYEFIIQTVKQMIINLITSKVSFFTELIKEQKQFNLRKSLQQTNDLCSNLNETENYIKIQFEKYPSVRLQKALTFFLAELYSNYIEANKVYNYSINGDLKFIQNNHSALNLSQQQSAYVILSLNEDLKQLEVQTISNQMLNLIGKPNQVNTCFREILPLFFYEYHPLMVNNFLSTGKSRYYRNFSSNFVNCHDCLVKGIQLCYDTTSVFHHSQLVFVAFIQELVYEKCYIIVDGFDKSFVSLSFNFLQKIGYDDNLITKMVKHKYLNELSIYNIFPLFDEALQKKQEDNRFLVEKLFFFDYLKVRKSTMVEDKEKRMSNLNPIIWKQKEKVLSFIAKLNIFERNHQDFSYYVIEIQDLQQLSGQNNTFEDEFYEQESDVSETSNISNSQNCVISQGNDDHPNQIYIQDLNNQASLFSPLTTLFNNNVDQSTRQLQTQMRETPQNQAIDNLLNQYEINEQPLKIKKKQQQQTFYNCKFSHLLPYQDKSSIKSQEQNDDRLQQEEEQDLHVHQQPQSQSSVASINQSLFYKKYELIEKVTSQKPPLKINQFIGFLLIQNLIQMIYFIIILSQIPTDLDNSIVEINMIGLHSDVMAPHDLYFSMRITLSSYQQALSEGFINQTLYKQLTDPYYDNIYQGYLEFKDSLYTQLNNPYLQLFYNDYDMNIRFMKENETSVISKQMTFREVLLVVLQYQFAYAKKYSRRESPSGSPFQVFLYANYFDLHDLLTQISDEIFVYSKERSNSVNQKWMIFWLISILIVILANLISFFYYNQYLVQYDKFLYLMDYLSLDRLENEIAKLKLMLSQILHDEKMIFDYQFNFEYCQNKVQNGMGNNSTHKKSNKLKRVFKVSRLKPALILLFFCTIFVSYSTLVDQSNQSFFKKYLSTIDFFKLISDLKLRSGSVLMQKEIFYRWDNFTYLTDSDKQKLYILIEEALSIMNQYVLEVNSFDFDQLIVTQTFIDYYDNVLTENLCEILADNYKAFMYNQCNLAFEGTLKQGTIQTLNYITNQVKAEQAINNFTHRLAFNLYEQEGSQVITRIFIQLNDQLSYGIKEITNVQLEFSKSLSIVYFVIALAGLLLIAKLLRQYLIFEYYLIKKIVNIIPLQILIEDESYERQLRLLLQQQEIV</sequence>
<evidence type="ECO:0000256" key="1">
    <source>
        <dbReference type="SAM" id="MobiDB-lite"/>
    </source>
</evidence>
<keyword evidence="2" id="KW-0812">Transmembrane</keyword>
<feature type="transmembrane region" description="Helical" evidence="2">
    <location>
        <begin position="1277"/>
        <end position="1301"/>
    </location>
</feature>
<feature type="transmembrane region" description="Helical" evidence="2">
    <location>
        <begin position="3297"/>
        <end position="3315"/>
    </location>
</feature>
<feature type="transmembrane region" description="Helical" evidence="2">
    <location>
        <begin position="1380"/>
        <end position="1402"/>
    </location>
</feature>